<dbReference type="CDD" id="cd07377">
    <property type="entry name" value="WHTH_GntR"/>
    <property type="match status" value="1"/>
</dbReference>
<evidence type="ECO:0000313" key="6">
    <source>
        <dbReference type="Proteomes" id="UP001596514"/>
    </source>
</evidence>
<dbReference type="PANTHER" id="PTHR44846">
    <property type="entry name" value="MANNOSYL-D-GLYCERATE TRANSPORT/METABOLISM SYSTEM REPRESSOR MNGR-RELATED"/>
    <property type="match status" value="1"/>
</dbReference>
<name>A0ABW2T011_9ACTN</name>
<dbReference type="InterPro" id="IPR028978">
    <property type="entry name" value="Chorismate_lyase_/UTRA_dom_sf"/>
</dbReference>
<keyword evidence="6" id="KW-1185">Reference proteome</keyword>
<evidence type="ECO:0000313" key="5">
    <source>
        <dbReference type="EMBL" id="MFC7601633.1"/>
    </source>
</evidence>
<feature type="domain" description="HTH gntR-type" evidence="4">
    <location>
        <begin position="19"/>
        <end position="87"/>
    </location>
</feature>
<dbReference type="InterPro" id="IPR011663">
    <property type="entry name" value="UTRA"/>
</dbReference>
<dbReference type="Gene3D" id="1.10.10.10">
    <property type="entry name" value="Winged helix-like DNA-binding domain superfamily/Winged helix DNA-binding domain"/>
    <property type="match status" value="1"/>
</dbReference>
<dbReference type="InterPro" id="IPR036388">
    <property type="entry name" value="WH-like_DNA-bd_sf"/>
</dbReference>
<dbReference type="SMART" id="SM00345">
    <property type="entry name" value="HTH_GNTR"/>
    <property type="match status" value="1"/>
</dbReference>
<dbReference type="PANTHER" id="PTHR44846:SF16">
    <property type="entry name" value="TRANSCRIPTIONAL REGULATOR PHNF-RELATED"/>
    <property type="match status" value="1"/>
</dbReference>
<dbReference type="Gene3D" id="3.40.1410.10">
    <property type="entry name" value="Chorismate lyase-like"/>
    <property type="match status" value="1"/>
</dbReference>
<evidence type="ECO:0000256" key="3">
    <source>
        <dbReference type="ARBA" id="ARBA00023163"/>
    </source>
</evidence>
<dbReference type="EMBL" id="JBHTEE010000001">
    <property type="protein sequence ID" value="MFC7601633.1"/>
    <property type="molecule type" value="Genomic_DNA"/>
</dbReference>
<dbReference type="RefSeq" id="WP_343968851.1">
    <property type="nucleotide sequence ID" value="NZ_BAAAGK010000067.1"/>
</dbReference>
<dbReference type="PROSITE" id="PS50949">
    <property type="entry name" value="HTH_GNTR"/>
    <property type="match status" value="1"/>
</dbReference>
<sequence length="256" mass="28071">MAYSDTPSFPKGLLSDDALPRYVQVAARLWDDISARGARAGDRLPSERSLATRYEVSRETLRAALAELAGRGLLESAAARGWFVAESGEAVRLTGGHTVEGFADYALKHGLAVRSQVLESGTRPATVDEAETLRIGPGAALFEMRRLRFLDDLVVVLEHNRVPLTLCPALADTDFTAASLYATLRGADPAQLPRVADYSVEARQPEARERDLLEIKDGTPVLVAEQLSFNQDGRPLELTVQVYRGDRYRFRASITD</sequence>
<keyword evidence="3" id="KW-0804">Transcription</keyword>
<dbReference type="SUPFAM" id="SSF46785">
    <property type="entry name" value="Winged helix' DNA-binding domain"/>
    <property type="match status" value="1"/>
</dbReference>
<dbReference type="Pfam" id="PF00392">
    <property type="entry name" value="GntR"/>
    <property type="match status" value="1"/>
</dbReference>
<protein>
    <submittedName>
        <fullName evidence="5">GntR family transcriptional regulator</fullName>
    </submittedName>
</protein>
<comment type="caution">
    <text evidence="5">The sequence shown here is derived from an EMBL/GenBank/DDBJ whole genome shotgun (WGS) entry which is preliminary data.</text>
</comment>
<reference evidence="6" key="1">
    <citation type="journal article" date="2019" name="Int. J. Syst. Evol. Microbiol.">
        <title>The Global Catalogue of Microorganisms (GCM) 10K type strain sequencing project: providing services to taxonomists for standard genome sequencing and annotation.</title>
        <authorList>
            <consortium name="The Broad Institute Genomics Platform"/>
            <consortium name="The Broad Institute Genome Sequencing Center for Infectious Disease"/>
            <person name="Wu L."/>
            <person name="Ma J."/>
        </authorList>
    </citation>
    <scope>NUCLEOTIDE SEQUENCE [LARGE SCALE GENOMIC DNA]</scope>
    <source>
        <strain evidence="6">JCM 10083</strain>
    </source>
</reference>
<dbReference type="PRINTS" id="PR00035">
    <property type="entry name" value="HTHGNTR"/>
</dbReference>
<evidence type="ECO:0000259" key="4">
    <source>
        <dbReference type="PROSITE" id="PS50949"/>
    </source>
</evidence>
<dbReference type="InterPro" id="IPR000524">
    <property type="entry name" value="Tscrpt_reg_HTH_GntR"/>
</dbReference>
<keyword evidence="1" id="KW-0805">Transcription regulation</keyword>
<proteinExistence type="predicted"/>
<dbReference type="Proteomes" id="UP001596514">
    <property type="component" value="Unassembled WGS sequence"/>
</dbReference>
<accession>A0ABW2T011</accession>
<dbReference type="SMART" id="SM00866">
    <property type="entry name" value="UTRA"/>
    <property type="match status" value="1"/>
</dbReference>
<evidence type="ECO:0000256" key="1">
    <source>
        <dbReference type="ARBA" id="ARBA00023015"/>
    </source>
</evidence>
<keyword evidence="2" id="KW-0238">DNA-binding</keyword>
<dbReference type="SUPFAM" id="SSF64288">
    <property type="entry name" value="Chorismate lyase-like"/>
    <property type="match status" value="1"/>
</dbReference>
<dbReference type="InterPro" id="IPR050679">
    <property type="entry name" value="Bact_HTH_transcr_reg"/>
</dbReference>
<gene>
    <name evidence="5" type="ORF">ACFQVD_16190</name>
</gene>
<evidence type="ECO:0000256" key="2">
    <source>
        <dbReference type="ARBA" id="ARBA00023125"/>
    </source>
</evidence>
<dbReference type="Pfam" id="PF07702">
    <property type="entry name" value="UTRA"/>
    <property type="match status" value="1"/>
</dbReference>
<organism evidence="5 6">
    <name type="scientific">Streptosporangium amethystogenes subsp. fukuiense</name>
    <dbReference type="NCBI Taxonomy" id="698418"/>
    <lineage>
        <taxon>Bacteria</taxon>
        <taxon>Bacillati</taxon>
        <taxon>Actinomycetota</taxon>
        <taxon>Actinomycetes</taxon>
        <taxon>Streptosporangiales</taxon>
        <taxon>Streptosporangiaceae</taxon>
        <taxon>Streptosporangium</taxon>
    </lineage>
</organism>
<dbReference type="InterPro" id="IPR036390">
    <property type="entry name" value="WH_DNA-bd_sf"/>
</dbReference>